<dbReference type="PANTHER" id="PTHR42693:SF53">
    <property type="entry name" value="ENDO-4-O-SULFATASE"/>
    <property type="match status" value="1"/>
</dbReference>
<evidence type="ECO:0000256" key="3">
    <source>
        <dbReference type="ARBA" id="ARBA00022801"/>
    </source>
</evidence>
<evidence type="ECO:0000256" key="1">
    <source>
        <dbReference type="ARBA" id="ARBA00008779"/>
    </source>
</evidence>
<dbReference type="InterPro" id="IPR024607">
    <property type="entry name" value="Sulfatase_CS"/>
</dbReference>
<comment type="similarity">
    <text evidence="1">Belongs to the sulfatase family.</text>
</comment>
<accession>A0A382B7J5</accession>
<dbReference type="PROSITE" id="PS00149">
    <property type="entry name" value="SULFATASE_2"/>
    <property type="match status" value="1"/>
</dbReference>
<sequence>MKFLITALALLGLTTLGGAIGKPSIILIYADDLGYGDLSCYGAKHIKTPHCDRVAKEGMRFTDAHSPSAVCSPSRYATLTGRYAWRTWMRNWVLLEHMPLLVETERLTLPKMLKSQGYLTGCIGKWHLGWGSKINPDFSKEVSPGPLEIGFDHFFGPAFSHNSSLKLQNFVRDRSIVGLRNGEDIENPSVQKRLARKFEDTAIDLSSEAVSFIRKNRDKPFFLYYPTTNIHFPITPNKRFQGKSDAGRYGDFVVEFDWAVGEVLRTLDELDLAKETLLIVTSDNGGRPDPKGMGKKGHNPNAPLRGTKRQIWEGGHRVPMMVRWPGKVKPGSTSAETVCHTDLITSLASYFDYPLPTNAAEDGYDILPVLFGQEQKTPLREATVHHSVNGMFALRKGKWKLIEGDTDGDFRPRNKAWKESAKLPKRNPVTGKFEPFLYDILDFDQENPVFRLYDLEKDPKESTDLAAKFPDKVNELRELLNRYRSSGRSTPLPNYKKPK</sequence>
<protein>
    <recommendedName>
        <fullName evidence="6">Sulfatase N-terminal domain-containing protein</fullName>
    </recommendedName>
</protein>
<dbReference type="AlphaFoldDB" id="A0A382B7J5"/>
<dbReference type="InterPro" id="IPR000917">
    <property type="entry name" value="Sulfatase_N"/>
</dbReference>
<reference evidence="7" key="1">
    <citation type="submission" date="2018-05" db="EMBL/GenBank/DDBJ databases">
        <authorList>
            <person name="Lanie J.A."/>
            <person name="Ng W.-L."/>
            <person name="Kazmierczak K.M."/>
            <person name="Andrzejewski T.M."/>
            <person name="Davidsen T.M."/>
            <person name="Wayne K.J."/>
            <person name="Tettelin H."/>
            <person name="Glass J.I."/>
            <person name="Rusch D."/>
            <person name="Podicherti R."/>
            <person name="Tsui H.-C.T."/>
            <person name="Winkler M.E."/>
        </authorList>
    </citation>
    <scope>NUCLEOTIDE SEQUENCE</scope>
</reference>
<dbReference type="PANTHER" id="PTHR42693">
    <property type="entry name" value="ARYLSULFATASE FAMILY MEMBER"/>
    <property type="match status" value="1"/>
</dbReference>
<dbReference type="Pfam" id="PF00884">
    <property type="entry name" value="Sulfatase"/>
    <property type="match status" value="1"/>
</dbReference>
<evidence type="ECO:0000313" key="7">
    <source>
        <dbReference type="EMBL" id="SVB09766.1"/>
    </source>
</evidence>
<gene>
    <name evidence="7" type="ORF">METZ01_LOCUS162620</name>
</gene>
<dbReference type="SUPFAM" id="SSF53649">
    <property type="entry name" value="Alkaline phosphatase-like"/>
    <property type="match status" value="1"/>
</dbReference>
<dbReference type="GO" id="GO:0004065">
    <property type="term" value="F:arylsulfatase activity"/>
    <property type="evidence" value="ECO:0007669"/>
    <property type="project" value="TreeGrafter"/>
</dbReference>
<keyword evidence="3" id="KW-0378">Hydrolase</keyword>
<evidence type="ECO:0000256" key="4">
    <source>
        <dbReference type="ARBA" id="ARBA00022837"/>
    </source>
</evidence>
<dbReference type="InterPro" id="IPR017850">
    <property type="entry name" value="Alkaline_phosphatase_core_sf"/>
</dbReference>
<dbReference type="Gene3D" id="3.40.720.10">
    <property type="entry name" value="Alkaline Phosphatase, subunit A"/>
    <property type="match status" value="1"/>
</dbReference>
<keyword evidence="2" id="KW-0479">Metal-binding</keyword>
<evidence type="ECO:0000259" key="6">
    <source>
        <dbReference type="Pfam" id="PF00884"/>
    </source>
</evidence>
<dbReference type="GO" id="GO:0046872">
    <property type="term" value="F:metal ion binding"/>
    <property type="evidence" value="ECO:0007669"/>
    <property type="project" value="UniProtKB-KW"/>
</dbReference>
<organism evidence="7">
    <name type="scientific">marine metagenome</name>
    <dbReference type="NCBI Taxonomy" id="408172"/>
    <lineage>
        <taxon>unclassified sequences</taxon>
        <taxon>metagenomes</taxon>
        <taxon>ecological metagenomes</taxon>
    </lineage>
</organism>
<dbReference type="Gene3D" id="3.30.1120.10">
    <property type="match status" value="1"/>
</dbReference>
<name>A0A382B7J5_9ZZZZ</name>
<dbReference type="InterPro" id="IPR050738">
    <property type="entry name" value="Sulfatase"/>
</dbReference>
<evidence type="ECO:0000256" key="5">
    <source>
        <dbReference type="SAM" id="MobiDB-lite"/>
    </source>
</evidence>
<dbReference type="CDD" id="cd16143">
    <property type="entry name" value="ARS_like"/>
    <property type="match status" value="1"/>
</dbReference>
<dbReference type="EMBL" id="UINC01028566">
    <property type="protein sequence ID" value="SVB09766.1"/>
    <property type="molecule type" value="Genomic_DNA"/>
</dbReference>
<feature type="region of interest" description="Disordered" evidence="5">
    <location>
        <begin position="283"/>
        <end position="306"/>
    </location>
</feature>
<evidence type="ECO:0000256" key="2">
    <source>
        <dbReference type="ARBA" id="ARBA00022723"/>
    </source>
</evidence>
<keyword evidence="4" id="KW-0106">Calcium</keyword>
<proteinExistence type="inferred from homology"/>
<feature type="domain" description="Sulfatase N-terminal" evidence="6">
    <location>
        <begin position="23"/>
        <end position="352"/>
    </location>
</feature>